<keyword evidence="4" id="KW-0967">Endosome</keyword>
<evidence type="ECO:0000256" key="5">
    <source>
        <dbReference type="ARBA" id="ARBA00022927"/>
    </source>
</evidence>
<comment type="subcellular location">
    <subcellularLocation>
        <location evidence="1">Endosome</location>
    </subcellularLocation>
</comment>
<dbReference type="GO" id="GO:0000813">
    <property type="term" value="C:ESCRT I complex"/>
    <property type="evidence" value="ECO:0007669"/>
    <property type="project" value="UniProtKB-ARBA"/>
</dbReference>
<dbReference type="Pfam" id="PF07200">
    <property type="entry name" value="Mod_r"/>
    <property type="match status" value="1"/>
</dbReference>
<evidence type="ECO:0000256" key="3">
    <source>
        <dbReference type="ARBA" id="ARBA00022448"/>
    </source>
</evidence>
<keyword evidence="3" id="KW-0813">Transport</keyword>
<evidence type="ECO:0000259" key="7">
    <source>
        <dbReference type="Pfam" id="PF07200"/>
    </source>
</evidence>
<comment type="caution">
    <text evidence="8">The sequence shown here is derived from an EMBL/GenBank/DDBJ whole genome shotgun (WGS) entry which is preliminary data.</text>
</comment>
<accession>A0A9P8SF80</accession>
<feature type="compositionally biased region" description="Low complexity" evidence="6">
    <location>
        <begin position="1"/>
        <end position="11"/>
    </location>
</feature>
<feature type="compositionally biased region" description="Pro residues" evidence="6">
    <location>
        <begin position="12"/>
        <end position="21"/>
    </location>
</feature>
<protein>
    <submittedName>
        <fullName evidence="8">Modifier of rudimentary (Mod(R)) protein</fullName>
    </submittedName>
</protein>
<dbReference type="InterPro" id="IPR009851">
    <property type="entry name" value="Mod_r"/>
</dbReference>
<keyword evidence="5" id="KW-0653">Protein transport</keyword>
<feature type="domain" description="VPS37 C-terminal" evidence="7">
    <location>
        <begin position="110"/>
        <end position="213"/>
    </location>
</feature>
<dbReference type="Proteomes" id="UP000824596">
    <property type="component" value="Unassembled WGS sequence"/>
</dbReference>
<keyword evidence="9" id="KW-1185">Reference proteome</keyword>
<evidence type="ECO:0000256" key="1">
    <source>
        <dbReference type="ARBA" id="ARBA00004177"/>
    </source>
</evidence>
<evidence type="ECO:0000313" key="8">
    <source>
        <dbReference type="EMBL" id="KAH0960618.1"/>
    </source>
</evidence>
<dbReference type="GO" id="GO:0015031">
    <property type="term" value="P:protein transport"/>
    <property type="evidence" value="ECO:0007669"/>
    <property type="project" value="UniProtKB-KW"/>
</dbReference>
<evidence type="ECO:0000313" key="9">
    <source>
        <dbReference type="Proteomes" id="UP000824596"/>
    </source>
</evidence>
<evidence type="ECO:0000256" key="2">
    <source>
        <dbReference type="ARBA" id="ARBA00007617"/>
    </source>
</evidence>
<dbReference type="GeneID" id="68356900"/>
<dbReference type="AlphaFoldDB" id="A0A9P8SF80"/>
<evidence type="ECO:0000256" key="4">
    <source>
        <dbReference type="ARBA" id="ARBA00022753"/>
    </source>
</evidence>
<organism evidence="8 9">
    <name type="scientific">Hirsutella rhossiliensis</name>
    <dbReference type="NCBI Taxonomy" id="111463"/>
    <lineage>
        <taxon>Eukaryota</taxon>
        <taxon>Fungi</taxon>
        <taxon>Dikarya</taxon>
        <taxon>Ascomycota</taxon>
        <taxon>Pezizomycotina</taxon>
        <taxon>Sordariomycetes</taxon>
        <taxon>Hypocreomycetidae</taxon>
        <taxon>Hypocreales</taxon>
        <taxon>Ophiocordycipitaceae</taxon>
        <taxon>Hirsutella</taxon>
    </lineage>
</organism>
<sequence length="257" mass="27545">MATALPTDGPAATPPAPPPKPGSHDASRMGTPSGLVPPPPPPTAAADYDQGRSRRRAVCCRECAPQAEIGPDPGITGCPPCCRINPPKTSPPSSAPRPPHRLTHAPQTAHPTLAASHTALSQVLAHNAQLAAQLTAQASSLSRQREATQARLLATHALERQWRQRQSDMDHALAPFPRLALPAPAQGVQEQSAVCHAMEESFLDSEGEPALEREVADWTDEPTPFEYVRESAQSYEHMQNTMMGRYEEFIATAPTMG</sequence>
<dbReference type="OrthoDB" id="10260857at2759"/>
<dbReference type="EMBL" id="JAIZPD010000009">
    <property type="protein sequence ID" value="KAH0960618.1"/>
    <property type="molecule type" value="Genomic_DNA"/>
</dbReference>
<evidence type="ECO:0000256" key="6">
    <source>
        <dbReference type="SAM" id="MobiDB-lite"/>
    </source>
</evidence>
<gene>
    <name evidence="8" type="ORF">HRG_07771</name>
</gene>
<reference evidence="8" key="1">
    <citation type="submission" date="2021-09" db="EMBL/GenBank/DDBJ databases">
        <title>A high-quality genome of the endoparasitic fungus Hirsutella rhossiliensis with a comparison of Hirsutella genomes reveals transposable elements contributing to genome size variation.</title>
        <authorList>
            <person name="Lin R."/>
            <person name="Jiao Y."/>
            <person name="Sun X."/>
            <person name="Ling J."/>
            <person name="Xie B."/>
            <person name="Cheng X."/>
        </authorList>
    </citation>
    <scope>NUCLEOTIDE SEQUENCE</scope>
    <source>
        <strain evidence="8">HR02</strain>
    </source>
</reference>
<proteinExistence type="inferred from homology"/>
<feature type="region of interest" description="Disordered" evidence="6">
    <location>
        <begin position="1"/>
        <end position="52"/>
    </location>
</feature>
<name>A0A9P8SF80_9HYPO</name>
<dbReference type="RefSeq" id="XP_044718131.1">
    <property type="nucleotide sequence ID" value="XM_044866242.1"/>
</dbReference>
<comment type="similarity">
    <text evidence="2">Belongs to the VPS37 family.</text>
</comment>